<evidence type="ECO:0000313" key="2">
    <source>
        <dbReference type="EMBL" id="NHZ32907.1"/>
    </source>
</evidence>
<reference evidence="2 3" key="1">
    <citation type="submission" date="2019-09" db="EMBL/GenBank/DDBJ databases">
        <title>Taxonomy of Antarctic Massilia spp.: description of Massilia rubra sp. nov., Massilia aquatica sp. nov., Massilia mucilaginosa sp. nov., Massilia frigida sp. nov. isolated from streams, lakes and regoliths.</title>
        <authorList>
            <person name="Holochova P."/>
            <person name="Sedlacek I."/>
            <person name="Kralova S."/>
            <person name="Maslanova I."/>
            <person name="Busse H.-J."/>
            <person name="Stankova E."/>
            <person name="Vrbovska V."/>
            <person name="Kovarovic V."/>
            <person name="Bartak M."/>
            <person name="Svec P."/>
            <person name="Pantucek R."/>
        </authorList>
    </citation>
    <scope>NUCLEOTIDE SEQUENCE [LARGE SCALE GENOMIC DNA]</scope>
    <source>
        <strain evidence="2 3">CCM 8692</strain>
    </source>
</reference>
<keyword evidence="3" id="KW-1185">Reference proteome</keyword>
<keyword evidence="1" id="KW-0812">Transmembrane</keyword>
<dbReference type="EMBL" id="VUYU01000002">
    <property type="protein sequence ID" value="NHZ32907.1"/>
    <property type="molecule type" value="Genomic_DNA"/>
</dbReference>
<gene>
    <name evidence="2" type="ORF">F0185_04795</name>
</gene>
<comment type="caution">
    <text evidence="2">The sequence shown here is derived from an EMBL/GenBank/DDBJ whole genome shotgun (WGS) entry which is preliminary data.</text>
</comment>
<sequence length="164" mass="18443">MKPVYFNYVTCVMAFLALGLYDVKDNFKGLFSGMALMLLLLGAVVGSALRGRFFASWKLFFTGLFGFLLSTFVGSMFNPGVQRAASEVAAAVYDYKKHTGVFPESLMQVATADNIAAISRKRIKYGSRVHYLRTAEGFYLSYDTYPFNSQAWDMEKKAFVEMMD</sequence>
<protein>
    <submittedName>
        <fullName evidence="2">Uncharacterized protein</fullName>
    </submittedName>
</protein>
<accession>A0ABX0LF94</accession>
<evidence type="ECO:0000313" key="3">
    <source>
        <dbReference type="Proteomes" id="UP000785613"/>
    </source>
</evidence>
<feature type="transmembrane region" description="Helical" evidence="1">
    <location>
        <begin position="6"/>
        <end position="23"/>
    </location>
</feature>
<proteinExistence type="predicted"/>
<evidence type="ECO:0000256" key="1">
    <source>
        <dbReference type="SAM" id="Phobius"/>
    </source>
</evidence>
<organism evidence="2 3">
    <name type="scientific">Massilia rubra</name>
    <dbReference type="NCBI Taxonomy" id="2607910"/>
    <lineage>
        <taxon>Bacteria</taxon>
        <taxon>Pseudomonadati</taxon>
        <taxon>Pseudomonadota</taxon>
        <taxon>Betaproteobacteria</taxon>
        <taxon>Burkholderiales</taxon>
        <taxon>Oxalobacteraceae</taxon>
        <taxon>Telluria group</taxon>
        <taxon>Massilia</taxon>
    </lineage>
</organism>
<feature type="transmembrane region" description="Helical" evidence="1">
    <location>
        <begin position="30"/>
        <end position="49"/>
    </location>
</feature>
<dbReference type="RefSeq" id="WP_167222078.1">
    <property type="nucleotide sequence ID" value="NZ_VUYU01000002.1"/>
</dbReference>
<keyword evidence="1" id="KW-0472">Membrane</keyword>
<keyword evidence="1" id="KW-1133">Transmembrane helix</keyword>
<dbReference type="Proteomes" id="UP000785613">
    <property type="component" value="Unassembled WGS sequence"/>
</dbReference>
<name>A0ABX0LF94_9BURK</name>
<feature type="transmembrane region" description="Helical" evidence="1">
    <location>
        <begin position="55"/>
        <end position="77"/>
    </location>
</feature>